<keyword evidence="5" id="KW-0349">Heme</keyword>
<keyword evidence="3 5" id="KW-0479">Metal-binding</keyword>
<dbReference type="OrthoDB" id="1470350at2759"/>
<dbReference type="InterPro" id="IPR050121">
    <property type="entry name" value="Cytochrome_P450_monoxygenase"/>
</dbReference>
<evidence type="ECO:0000256" key="2">
    <source>
        <dbReference type="ARBA" id="ARBA00010617"/>
    </source>
</evidence>
<dbReference type="SUPFAM" id="SSF48264">
    <property type="entry name" value="Cytochrome P450"/>
    <property type="match status" value="1"/>
</dbReference>
<dbReference type="InterPro" id="IPR002401">
    <property type="entry name" value="Cyt_P450_E_grp-I"/>
</dbReference>
<dbReference type="EMBL" id="KQ965784">
    <property type="protein sequence ID" value="KXS12893.1"/>
    <property type="molecule type" value="Genomic_DNA"/>
</dbReference>
<name>A0A139A916_GONPJ</name>
<evidence type="ECO:0000313" key="6">
    <source>
        <dbReference type="EMBL" id="KXS12893.1"/>
    </source>
</evidence>
<dbReference type="Gene3D" id="1.10.630.10">
    <property type="entry name" value="Cytochrome P450"/>
    <property type="match status" value="2"/>
</dbReference>
<keyword evidence="5" id="KW-0503">Monooxygenase</keyword>
<proteinExistence type="inferred from homology"/>
<evidence type="ECO:0000313" key="7">
    <source>
        <dbReference type="Proteomes" id="UP000070544"/>
    </source>
</evidence>
<dbReference type="PRINTS" id="PR00463">
    <property type="entry name" value="EP450I"/>
</dbReference>
<dbReference type="PROSITE" id="PS00086">
    <property type="entry name" value="CYTOCHROME_P450"/>
    <property type="match status" value="1"/>
</dbReference>
<dbReference type="Pfam" id="PF00067">
    <property type="entry name" value="p450"/>
    <property type="match status" value="2"/>
</dbReference>
<organism evidence="6 7">
    <name type="scientific">Gonapodya prolifera (strain JEL478)</name>
    <name type="common">Monoblepharis prolifera</name>
    <dbReference type="NCBI Taxonomy" id="1344416"/>
    <lineage>
        <taxon>Eukaryota</taxon>
        <taxon>Fungi</taxon>
        <taxon>Fungi incertae sedis</taxon>
        <taxon>Chytridiomycota</taxon>
        <taxon>Chytridiomycota incertae sedis</taxon>
        <taxon>Monoblepharidomycetes</taxon>
        <taxon>Monoblepharidales</taxon>
        <taxon>Gonapodyaceae</taxon>
        <taxon>Gonapodya</taxon>
    </lineage>
</organism>
<keyword evidence="7" id="KW-1185">Reference proteome</keyword>
<evidence type="ECO:0000256" key="1">
    <source>
        <dbReference type="ARBA" id="ARBA00001971"/>
    </source>
</evidence>
<evidence type="ECO:0000256" key="3">
    <source>
        <dbReference type="ARBA" id="ARBA00022723"/>
    </source>
</evidence>
<dbReference type="PRINTS" id="PR00385">
    <property type="entry name" value="P450"/>
</dbReference>
<dbReference type="PANTHER" id="PTHR24305">
    <property type="entry name" value="CYTOCHROME P450"/>
    <property type="match status" value="1"/>
</dbReference>
<dbReference type="GO" id="GO:0016705">
    <property type="term" value="F:oxidoreductase activity, acting on paired donors, with incorporation or reduction of molecular oxygen"/>
    <property type="evidence" value="ECO:0007669"/>
    <property type="project" value="InterPro"/>
</dbReference>
<gene>
    <name evidence="6" type="ORF">M427DRAFT_34501</name>
</gene>
<sequence>MKTVLPLGRGLFDKYISAPAYKVQTDHIDHCLSTRRSLNEKKETGADILQWTMDQGKAGNLDEKEVKSMARTMLGAGSKTTANSMTSATALLLQQPETLAKLRKELDEAFPHLSLPLPLEKLKRLPYLDAVLHETMRLRADNKEEGHWGKPVMLNKNAFMPFSLGTRDCIGKTFAWNELRVVIGHIVRRFDLEAGFDVSEIEGADFMTWQVKRPDGLPVKMRPRTT</sequence>
<comment type="similarity">
    <text evidence="2 5">Belongs to the cytochrome P450 family.</text>
</comment>
<dbReference type="STRING" id="1344416.A0A139A916"/>
<keyword evidence="5" id="KW-0560">Oxidoreductase</keyword>
<comment type="cofactor">
    <cofactor evidence="1">
        <name>heme</name>
        <dbReference type="ChEBI" id="CHEBI:30413"/>
    </cofactor>
</comment>
<dbReference type="AlphaFoldDB" id="A0A139A916"/>
<evidence type="ECO:0000256" key="5">
    <source>
        <dbReference type="RuleBase" id="RU000461"/>
    </source>
</evidence>
<accession>A0A139A916</accession>
<dbReference type="InterPro" id="IPR001128">
    <property type="entry name" value="Cyt_P450"/>
</dbReference>
<dbReference type="GO" id="GO:0004497">
    <property type="term" value="F:monooxygenase activity"/>
    <property type="evidence" value="ECO:0007669"/>
    <property type="project" value="UniProtKB-KW"/>
</dbReference>
<dbReference type="GO" id="GO:0020037">
    <property type="term" value="F:heme binding"/>
    <property type="evidence" value="ECO:0007669"/>
    <property type="project" value="InterPro"/>
</dbReference>
<dbReference type="PANTHER" id="PTHR24305:SF166">
    <property type="entry name" value="CYTOCHROME P450 12A4, MITOCHONDRIAL-RELATED"/>
    <property type="match status" value="1"/>
</dbReference>
<dbReference type="InterPro" id="IPR036396">
    <property type="entry name" value="Cyt_P450_sf"/>
</dbReference>
<dbReference type="Proteomes" id="UP000070544">
    <property type="component" value="Unassembled WGS sequence"/>
</dbReference>
<dbReference type="GO" id="GO:0005506">
    <property type="term" value="F:iron ion binding"/>
    <property type="evidence" value="ECO:0007669"/>
    <property type="project" value="InterPro"/>
</dbReference>
<evidence type="ECO:0000256" key="4">
    <source>
        <dbReference type="ARBA" id="ARBA00023004"/>
    </source>
</evidence>
<dbReference type="OMA" id="VPERAIN"/>
<dbReference type="InterPro" id="IPR017972">
    <property type="entry name" value="Cyt_P450_CS"/>
</dbReference>
<keyword evidence="4 5" id="KW-0408">Iron</keyword>
<protein>
    <submittedName>
        <fullName evidence="6">Cytochrome P450</fullName>
    </submittedName>
</protein>
<reference evidence="6 7" key="1">
    <citation type="journal article" date="2015" name="Genome Biol. Evol.">
        <title>Phylogenomic analyses indicate that early fungi evolved digesting cell walls of algal ancestors of land plants.</title>
        <authorList>
            <person name="Chang Y."/>
            <person name="Wang S."/>
            <person name="Sekimoto S."/>
            <person name="Aerts A.L."/>
            <person name="Choi C."/>
            <person name="Clum A."/>
            <person name="LaButti K.M."/>
            <person name="Lindquist E.A."/>
            <person name="Yee Ngan C."/>
            <person name="Ohm R.A."/>
            <person name="Salamov A.A."/>
            <person name="Grigoriev I.V."/>
            <person name="Spatafora J.W."/>
            <person name="Berbee M.L."/>
        </authorList>
    </citation>
    <scope>NUCLEOTIDE SEQUENCE [LARGE SCALE GENOMIC DNA]</scope>
    <source>
        <strain evidence="6 7">JEL478</strain>
    </source>
</reference>